<keyword evidence="16" id="KW-1185">Reference proteome</keyword>
<dbReference type="Gene3D" id="3.30.60.60">
    <property type="entry name" value="N-acetyl transferase-like"/>
    <property type="match status" value="1"/>
</dbReference>
<keyword evidence="4" id="KW-0808">Transferase</keyword>
<comment type="catalytic activity">
    <reaction evidence="12">
        <text>L-lysyl-[protein] + acetyl-CoA = N(6)-acetyl-L-lysyl-[protein] + CoA + H(+)</text>
        <dbReference type="Rhea" id="RHEA:45948"/>
        <dbReference type="Rhea" id="RHEA-COMP:9752"/>
        <dbReference type="Rhea" id="RHEA-COMP:10731"/>
        <dbReference type="ChEBI" id="CHEBI:15378"/>
        <dbReference type="ChEBI" id="CHEBI:29969"/>
        <dbReference type="ChEBI" id="CHEBI:57287"/>
        <dbReference type="ChEBI" id="CHEBI:57288"/>
        <dbReference type="ChEBI" id="CHEBI:61930"/>
        <dbReference type="EC" id="2.3.1.48"/>
    </reaction>
</comment>
<evidence type="ECO:0000256" key="2">
    <source>
        <dbReference type="ARBA" id="ARBA00010107"/>
    </source>
</evidence>
<dbReference type="InterPro" id="IPR050603">
    <property type="entry name" value="MYST_HAT"/>
</dbReference>
<evidence type="ECO:0000256" key="7">
    <source>
        <dbReference type="ARBA" id="ARBA00022833"/>
    </source>
</evidence>
<protein>
    <recommendedName>
        <fullName evidence="3 12">Histone acetyltransferase</fullName>
        <ecNumber evidence="3 12">2.3.1.48</ecNumber>
    </recommendedName>
</protein>
<evidence type="ECO:0000256" key="3">
    <source>
        <dbReference type="ARBA" id="ARBA00013184"/>
    </source>
</evidence>
<dbReference type="GO" id="GO:0003682">
    <property type="term" value="F:chromatin binding"/>
    <property type="evidence" value="ECO:0007669"/>
    <property type="project" value="TreeGrafter"/>
</dbReference>
<dbReference type="FunFam" id="1.10.10.10:FF:000022">
    <property type="entry name" value="Histone acetyltransferase"/>
    <property type="match status" value="1"/>
</dbReference>
<organism evidence="15 16">
    <name type="scientific">Chloropicon roscoffensis</name>
    <dbReference type="NCBI Taxonomy" id="1461544"/>
    <lineage>
        <taxon>Eukaryota</taxon>
        <taxon>Viridiplantae</taxon>
        <taxon>Chlorophyta</taxon>
        <taxon>Chloropicophyceae</taxon>
        <taxon>Chloropicales</taxon>
        <taxon>Chloropicaceae</taxon>
        <taxon>Chloropicon</taxon>
    </lineage>
</organism>
<dbReference type="InterPro" id="IPR036388">
    <property type="entry name" value="WH-like_DNA-bd_sf"/>
</dbReference>
<evidence type="ECO:0000256" key="5">
    <source>
        <dbReference type="ARBA" id="ARBA00022723"/>
    </source>
</evidence>
<evidence type="ECO:0000256" key="10">
    <source>
        <dbReference type="ARBA" id="ARBA00023242"/>
    </source>
</evidence>
<keyword evidence="5" id="KW-0479">Metal-binding</keyword>
<dbReference type="PANTHER" id="PTHR10615">
    <property type="entry name" value="HISTONE ACETYLTRANSFERASE"/>
    <property type="match status" value="1"/>
</dbReference>
<dbReference type="Pfam" id="PF01853">
    <property type="entry name" value="MOZ_SAS"/>
    <property type="match status" value="1"/>
</dbReference>
<dbReference type="InterPro" id="IPR002717">
    <property type="entry name" value="HAT_MYST-type"/>
</dbReference>
<feature type="compositionally biased region" description="Basic and acidic residues" evidence="13">
    <location>
        <begin position="72"/>
        <end position="83"/>
    </location>
</feature>
<evidence type="ECO:0000256" key="9">
    <source>
        <dbReference type="ARBA" id="ARBA00022990"/>
    </source>
</evidence>
<evidence type="ECO:0000259" key="14">
    <source>
        <dbReference type="PROSITE" id="PS51726"/>
    </source>
</evidence>
<dbReference type="Pfam" id="PF17772">
    <property type="entry name" value="zf-MYST"/>
    <property type="match status" value="1"/>
</dbReference>
<evidence type="ECO:0000256" key="13">
    <source>
        <dbReference type="SAM" id="MobiDB-lite"/>
    </source>
</evidence>
<dbReference type="FunFam" id="3.40.630.30:FF:000002">
    <property type="entry name" value="Histone acetyltransferase"/>
    <property type="match status" value="1"/>
</dbReference>
<gene>
    <name evidence="15" type="ORF">HKI87_18g88050</name>
</gene>
<dbReference type="GO" id="GO:0003712">
    <property type="term" value="F:transcription coregulator activity"/>
    <property type="evidence" value="ECO:0007669"/>
    <property type="project" value="TreeGrafter"/>
</dbReference>
<dbReference type="Gene3D" id="1.10.10.10">
    <property type="entry name" value="Winged helix-like DNA-binding domain superfamily/Winged helix DNA-binding domain"/>
    <property type="match status" value="1"/>
</dbReference>
<feature type="active site" description="Proton donor/acceptor" evidence="11">
    <location>
        <position position="448"/>
    </location>
</feature>
<dbReference type="InterPro" id="IPR025995">
    <property type="entry name" value="Tudor-knot"/>
</dbReference>
<feature type="compositionally biased region" description="Polar residues" evidence="13">
    <location>
        <begin position="143"/>
        <end position="152"/>
    </location>
</feature>
<name>A0AAX4PMY5_9CHLO</name>
<dbReference type="CDD" id="cd04301">
    <property type="entry name" value="NAT_SF"/>
    <property type="match status" value="1"/>
</dbReference>
<comment type="similarity">
    <text evidence="2 12">Belongs to the MYST (SAS/MOZ) family.</text>
</comment>
<evidence type="ECO:0000256" key="4">
    <source>
        <dbReference type="ARBA" id="ARBA00022679"/>
    </source>
</evidence>
<dbReference type="AlphaFoldDB" id="A0AAX4PMY5"/>
<dbReference type="EC" id="2.3.1.48" evidence="3 12"/>
<dbReference type="SUPFAM" id="SSF54160">
    <property type="entry name" value="Chromo domain-like"/>
    <property type="match status" value="1"/>
</dbReference>
<dbReference type="PANTHER" id="PTHR10615:SF161">
    <property type="entry name" value="HISTONE ACETYLTRANSFERASE KAT7"/>
    <property type="match status" value="1"/>
</dbReference>
<sequence length="550" mass="62884">MGEKDAKRAKTTAEALKAEAPATGAGGKGLAEQPSAMQVDAQVSPSQGTTATATTTTTTTTTTNNNGKKKGSGSDKDAKEKKKELVVVPTRPVLDKNGVECRIPLEVGSRLMCLWRDGKHHPVRVIERKKKDRQGDKDLPASSAAQEQQNEDGTGVEDAYEYYVHYDEFNRRLDEWVQINKLDLSTLLRKDEKADGKKGSSSTKDGKRGGGRNQKRRVDSALEDAFLHGHGHHGGNKHPDPAHHGEGHEEFSADALQEHEEFTKVKNIQFIELGKYEMETWYFSPFPPEYEDCSRLYFCEFDFAFFKTKKQLQRHMKKVKMLHPPGDEIYRNTYKNREKKDVTLSFFEVDGKKEKIFCQNLCYLAKLFLDHKTLFYDVDLFLFYVLCEVDERGCHPVGYFSKEKHSEEGYNLACILMFPSYQRKGYGKLLISFSYELTKKEKKVGTPERPLSDLGAVSYYSYWTYTILNVLKTYDGDCISVKDIADITAIRQQDVISTLQRVQMIQYQKGQHVICAAPELLDRHIKEAGNFRYLVDSQKLIWTKYHHTQE</sequence>
<keyword evidence="10 12" id="KW-0539">Nucleus</keyword>
<accession>A0AAX4PMY5</accession>
<feature type="region of interest" description="Disordered" evidence="13">
    <location>
        <begin position="1"/>
        <end position="83"/>
    </location>
</feature>
<feature type="compositionally biased region" description="Basic and acidic residues" evidence="13">
    <location>
        <begin position="191"/>
        <end position="208"/>
    </location>
</feature>
<dbReference type="PROSITE" id="PS51726">
    <property type="entry name" value="MYST_HAT"/>
    <property type="match status" value="1"/>
</dbReference>
<dbReference type="Proteomes" id="UP001472866">
    <property type="component" value="Chromosome 18"/>
</dbReference>
<dbReference type="SUPFAM" id="SSF55729">
    <property type="entry name" value="Acyl-CoA N-acyltransferases (Nat)"/>
    <property type="match status" value="1"/>
</dbReference>
<dbReference type="GO" id="GO:0004402">
    <property type="term" value="F:histone acetyltransferase activity"/>
    <property type="evidence" value="ECO:0007669"/>
    <property type="project" value="InterPro"/>
</dbReference>
<feature type="compositionally biased region" description="Low complexity" evidence="13">
    <location>
        <begin position="49"/>
        <end position="63"/>
    </location>
</feature>
<comment type="subcellular location">
    <subcellularLocation>
        <location evidence="1 12">Nucleus</location>
    </subcellularLocation>
</comment>
<dbReference type="InterPro" id="IPR016181">
    <property type="entry name" value="Acyl_CoA_acyltransferase"/>
</dbReference>
<dbReference type="Gene3D" id="2.30.30.140">
    <property type="match status" value="1"/>
</dbReference>
<evidence type="ECO:0000313" key="15">
    <source>
        <dbReference type="EMBL" id="WZN67232.1"/>
    </source>
</evidence>
<evidence type="ECO:0000256" key="11">
    <source>
        <dbReference type="PIRSR" id="PIRSR602717-51"/>
    </source>
</evidence>
<dbReference type="InterPro" id="IPR016197">
    <property type="entry name" value="Chromo-like_dom_sf"/>
</dbReference>
<dbReference type="Gene3D" id="3.40.630.30">
    <property type="match status" value="1"/>
</dbReference>
<evidence type="ECO:0000256" key="6">
    <source>
        <dbReference type="ARBA" id="ARBA00022771"/>
    </source>
</evidence>
<dbReference type="GO" id="GO:0008270">
    <property type="term" value="F:zinc ion binding"/>
    <property type="evidence" value="ECO:0007669"/>
    <property type="project" value="UniProtKB-KW"/>
</dbReference>
<dbReference type="GO" id="GO:0000785">
    <property type="term" value="C:chromatin"/>
    <property type="evidence" value="ECO:0007669"/>
    <property type="project" value="TreeGrafter"/>
</dbReference>
<evidence type="ECO:0000256" key="12">
    <source>
        <dbReference type="RuleBase" id="RU361211"/>
    </source>
</evidence>
<dbReference type="GO" id="GO:0006357">
    <property type="term" value="P:regulation of transcription by RNA polymerase II"/>
    <property type="evidence" value="ECO:0007669"/>
    <property type="project" value="TreeGrafter"/>
</dbReference>
<feature type="region of interest" description="Disordered" evidence="13">
    <location>
        <begin position="125"/>
        <end position="156"/>
    </location>
</feature>
<feature type="compositionally biased region" description="Basic and acidic residues" evidence="13">
    <location>
        <begin position="237"/>
        <end position="250"/>
    </location>
</feature>
<keyword evidence="6" id="KW-0863">Zinc-finger</keyword>
<keyword evidence="9" id="KW-0007">Acetylation</keyword>
<dbReference type="EMBL" id="CP151518">
    <property type="protein sequence ID" value="WZN67232.1"/>
    <property type="molecule type" value="Genomic_DNA"/>
</dbReference>
<evidence type="ECO:0000313" key="16">
    <source>
        <dbReference type="Proteomes" id="UP001472866"/>
    </source>
</evidence>
<keyword evidence="7" id="KW-0862">Zinc</keyword>
<proteinExistence type="inferred from homology"/>
<reference evidence="15 16" key="1">
    <citation type="submission" date="2024-03" db="EMBL/GenBank/DDBJ databases">
        <title>Complete genome sequence of the green alga Chloropicon roscoffensis RCC1871.</title>
        <authorList>
            <person name="Lemieux C."/>
            <person name="Pombert J.-F."/>
            <person name="Otis C."/>
            <person name="Turmel M."/>
        </authorList>
    </citation>
    <scope>NUCLEOTIDE SEQUENCE [LARGE SCALE GENOMIC DNA]</scope>
    <source>
        <strain evidence="15 16">RCC1871</strain>
    </source>
</reference>
<evidence type="ECO:0000256" key="1">
    <source>
        <dbReference type="ARBA" id="ARBA00004123"/>
    </source>
</evidence>
<dbReference type="InterPro" id="IPR040706">
    <property type="entry name" value="Zf-MYST"/>
</dbReference>
<dbReference type="FunFam" id="3.30.60.60:FF:000001">
    <property type="entry name" value="Histone acetyltransferase"/>
    <property type="match status" value="1"/>
</dbReference>
<feature type="region of interest" description="Disordered" evidence="13">
    <location>
        <begin position="191"/>
        <end position="250"/>
    </location>
</feature>
<dbReference type="GO" id="GO:0005634">
    <property type="term" value="C:nucleus"/>
    <property type="evidence" value="ECO:0007669"/>
    <property type="project" value="UniProtKB-SubCell"/>
</dbReference>
<feature type="compositionally biased region" description="Low complexity" evidence="13">
    <location>
        <begin position="12"/>
        <end position="23"/>
    </location>
</feature>
<dbReference type="Pfam" id="PF11717">
    <property type="entry name" value="Tudor-knot"/>
    <property type="match status" value="1"/>
</dbReference>
<keyword evidence="8" id="KW-0156">Chromatin regulator</keyword>
<feature type="domain" description="MYST-type HAT" evidence="14">
    <location>
        <begin position="263"/>
        <end position="544"/>
    </location>
</feature>
<evidence type="ECO:0000256" key="8">
    <source>
        <dbReference type="ARBA" id="ARBA00022853"/>
    </source>
</evidence>